<gene>
    <name evidence="1" type="ORF">C4520_06495</name>
</gene>
<evidence type="ECO:0000313" key="1">
    <source>
        <dbReference type="EMBL" id="RJP23315.1"/>
    </source>
</evidence>
<dbReference type="EMBL" id="QZKU01000047">
    <property type="protein sequence ID" value="RJP23315.1"/>
    <property type="molecule type" value="Genomic_DNA"/>
</dbReference>
<organism evidence="1 2">
    <name type="scientific">Abyssobacteria bacterium (strain SURF_5)</name>
    <dbReference type="NCBI Taxonomy" id="2093360"/>
    <lineage>
        <taxon>Bacteria</taxon>
        <taxon>Pseudomonadati</taxon>
        <taxon>Candidatus Hydrogenedentota</taxon>
        <taxon>Candidatus Abyssobacteria</taxon>
    </lineage>
</organism>
<evidence type="ECO:0000313" key="2">
    <source>
        <dbReference type="Proteomes" id="UP000265882"/>
    </source>
</evidence>
<name>A0A3A4NXL0_ABYX5</name>
<sequence>MSGDADAQQEFFYGKGWTDGLPVIPPTRERVEAMLLAAGREPEEVLGEFPPVYAAATVEKIATNTVMAGCLPSYFPVVLAAVEAMMEDQFNLYGIQTTTHPCSPLIIVNGPLARELGINSKGNCFGQGSRANAVIGRAVRLAMQNVGGGIPGELDKATMGHPGKYSYCMAENEEESPWEPLHVERGFDRTASTVTVVAAEPPHNINDHGSTTAEAVLTTICGAIGSAGNNNLYRVGDLFVVLGPEHAATIAAGGFSKKDVQEYIFEHARVSTRKMSAEQLSHIQAGREDFVEPDGTLRVAQMAGAINVIVAGGPGKHSMWIPTFGITYSVTRAIRPKGV</sequence>
<evidence type="ECO:0008006" key="3">
    <source>
        <dbReference type="Google" id="ProtNLM"/>
    </source>
</evidence>
<reference evidence="1 2" key="1">
    <citation type="journal article" date="2017" name="ISME J.">
        <title>Energy and carbon metabolisms in a deep terrestrial subsurface fluid microbial community.</title>
        <authorList>
            <person name="Momper L."/>
            <person name="Jungbluth S.P."/>
            <person name="Lee M.D."/>
            <person name="Amend J.P."/>
        </authorList>
    </citation>
    <scope>NUCLEOTIDE SEQUENCE [LARGE SCALE GENOMIC DNA]</scope>
    <source>
        <strain evidence="1">SURF_5</strain>
    </source>
</reference>
<comment type="caution">
    <text evidence="1">The sequence shown here is derived from an EMBL/GenBank/DDBJ whole genome shotgun (WGS) entry which is preliminary data.</text>
</comment>
<protein>
    <recommendedName>
        <fullName evidence="3">Thioredoxin</fullName>
    </recommendedName>
</protein>
<accession>A0A3A4NXL0</accession>
<dbReference type="Proteomes" id="UP000265882">
    <property type="component" value="Unassembled WGS sequence"/>
</dbReference>
<proteinExistence type="predicted"/>
<dbReference type="AlphaFoldDB" id="A0A3A4NXL0"/>